<dbReference type="InterPro" id="IPR003735">
    <property type="entry name" value="Metal_Tscrpt_repr"/>
</dbReference>
<proteinExistence type="inferred from homology"/>
<protein>
    <submittedName>
        <fullName evidence="2">Metal/formaldehyde-sensitive transcriptional repressor</fullName>
    </submittedName>
</protein>
<evidence type="ECO:0000313" key="2">
    <source>
        <dbReference type="EMBL" id="MCW6511876.1"/>
    </source>
</evidence>
<sequence length="89" mass="9933">MTHTVREKQKLLARVRRIKGQVEAIERALESEAECDQVMHLIAGMRGATSGLMAEVIEDHVREHLANRDDSHGGDAAGLLVETIRTYLK</sequence>
<gene>
    <name evidence="2" type="ORF">M8523_28355</name>
</gene>
<dbReference type="Proteomes" id="UP001165667">
    <property type="component" value="Unassembled WGS sequence"/>
</dbReference>
<reference evidence="2" key="1">
    <citation type="submission" date="2022-05" db="EMBL/GenBank/DDBJ databases">
        <authorList>
            <person name="Pankratov T."/>
        </authorList>
    </citation>
    <scope>NUCLEOTIDE SEQUENCE</scope>
    <source>
        <strain evidence="2">BP6-180914</strain>
    </source>
</reference>
<dbReference type="AlphaFoldDB" id="A0AA41Z2N8"/>
<dbReference type="InterPro" id="IPR038390">
    <property type="entry name" value="Metal_Tscrpt_repr_sf"/>
</dbReference>
<name>A0AA41Z2N8_9HYPH</name>
<dbReference type="PANTHER" id="PTHR33677">
    <property type="entry name" value="TRANSCRIPTIONAL REPRESSOR FRMR-RELATED"/>
    <property type="match status" value="1"/>
</dbReference>
<keyword evidence="3" id="KW-1185">Reference proteome</keyword>
<evidence type="ECO:0000256" key="1">
    <source>
        <dbReference type="ARBA" id="ARBA00005260"/>
    </source>
</evidence>
<dbReference type="GO" id="GO:0045892">
    <property type="term" value="P:negative regulation of DNA-templated transcription"/>
    <property type="evidence" value="ECO:0007669"/>
    <property type="project" value="UniProtKB-ARBA"/>
</dbReference>
<dbReference type="PANTHER" id="PTHR33677:SF5">
    <property type="entry name" value="TRANSCRIPTIONAL REPRESSOR FRMR"/>
    <property type="match status" value="1"/>
</dbReference>
<dbReference type="CDD" id="cd10153">
    <property type="entry name" value="RcnR-FrmR-like_DUF156"/>
    <property type="match status" value="1"/>
</dbReference>
<dbReference type="EMBL" id="JAMOIM010000035">
    <property type="protein sequence ID" value="MCW6511876.1"/>
    <property type="molecule type" value="Genomic_DNA"/>
</dbReference>
<comment type="similarity">
    <text evidence="1">Belongs to the FrmR/RcnR family.</text>
</comment>
<organism evidence="2 3">
    <name type="scientific">Lichenifustis flavocetrariae</name>
    <dbReference type="NCBI Taxonomy" id="2949735"/>
    <lineage>
        <taxon>Bacteria</taxon>
        <taxon>Pseudomonadati</taxon>
        <taxon>Pseudomonadota</taxon>
        <taxon>Alphaproteobacteria</taxon>
        <taxon>Hyphomicrobiales</taxon>
        <taxon>Lichenihabitantaceae</taxon>
        <taxon>Lichenifustis</taxon>
    </lineage>
</organism>
<dbReference type="RefSeq" id="WP_282588255.1">
    <property type="nucleotide sequence ID" value="NZ_JAMOIM010000035.1"/>
</dbReference>
<accession>A0AA41Z2N8</accession>
<evidence type="ECO:0000313" key="3">
    <source>
        <dbReference type="Proteomes" id="UP001165667"/>
    </source>
</evidence>
<dbReference type="GO" id="GO:0003677">
    <property type="term" value="F:DNA binding"/>
    <property type="evidence" value="ECO:0007669"/>
    <property type="project" value="InterPro"/>
</dbReference>
<dbReference type="GO" id="GO:0046872">
    <property type="term" value="F:metal ion binding"/>
    <property type="evidence" value="ECO:0007669"/>
    <property type="project" value="InterPro"/>
</dbReference>
<dbReference type="Pfam" id="PF02583">
    <property type="entry name" value="Trns_repr_metal"/>
    <property type="match status" value="1"/>
</dbReference>
<dbReference type="Gene3D" id="1.20.58.1000">
    <property type="entry name" value="Metal-sensitive repressor, helix protomer"/>
    <property type="match status" value="1"/>
</dbReference>
<comment type="caution">
    <text evidence="2">The sequence shown here is derived from an EMBL/GenBank/DDBJ whole genome shotgun (WGS) entry which is preliminary data.</text>
</comment>